<keyword evidence="4" id="KW-1185">Reference proteome</keyword>
<dbReference type="Pfam" id="PF00722">
    <property type="entry name" value="Glyco_hydro_16"/>
    <property type="match status" value="1"/>
</dbReference>
<dbReference type="OrthoDB" id="4781at2759"/>
<proteinExistence type="inferred from homology"/>
<dbReference type="Proteomes" id="UP000759131">
    <property type="component" value="Unassembled WGS sequence"/>
</dbReference>
<protein>
    <recommendedName>
        <fullName evidence="2">GH16 domain-containing protein</fullName>
    </recommendedName>
</protein>
<dbReference type="EMBL" id="OC868164">
    <property type="protein sequence ID" value="CAD7633904.1"/>
    <property type="molecule type" value="Genomic_DNA"/>
</dbReference>
<name>A0A7R9L2Z7_9ACAR</name>
<reference evidence="3" key="1">
    <citation type="submission" date="2020-11" db="EMBL/GenBank/DDBJ databases">
        <authorList>
            <person name="Tran Van P."/>
        </authorList>
    </citation>
    <scope>NUCLEOTIDE SEQUENCE</scope>
</reference>
<sequence>MKIKIISIALLIYYAKCEEKLHLVWSEEFNDKELDPNVWEVEDEWQSGNCFGNHIGQLNCNVNQSRNLQLIDGCLAITAAHEKENVLEKEYTSAKIKTKKGWTYGRFEIRAALPKGKMLRPVMVMESLSPGQWAIAGQIDIMTNIQTQGLGNGVHFSTSPAIYKPVAYEYIAKTRLNQFHTYAPFVGKPFKIAINLGVGGNFFPNQVLNINDFYDWECSALIVDYVRVYQMKRLMQTNRQTDSVIYEENYADVLYDNNYKDNEYSNPAENYYSRADYAPHLGDANDPDPHYLMLTDKYAQQNLSNASINSSKNLQLIDGCLAITAAHEKENVLEKEYTSAKIKTKKGWTYGRFEIRAALPKGKMLRPVMVMESLSPGQWAIAGQIDIMTNIQTQGLGNGVHFSTSPAIYKPTAYEYIAKTRLNQFHTYAVEWHKSHIKWFFDDINHLTFNLSEKLSSHYTRNGEPFVGKPFKIAINLGVGGNFFPNQVLSINDFHDWECSALIVDYVRVYQMKRLMQTNRQTDSVIHEENYADVLYDNNYKDNEYSNPAENYYSRADYMPHLGDANDPDPHYLMLTDKYAQQNLSNASINSSKL</sequence>
<dbReference type="AlphaFoldDB" id="A0A7R9L2Z7"/>
<gene>
    <name evidence="3" type="ORF">OSB1V03_LOCUS14300</name>
</gene>
<dbReference type="SUPFAM" id="SSF49899">
    <property type="entry name" value="Concanavalin A-like lectins/glucanases"/>
    <property type="match status" value="2"/>
</dbReference>
<dbReference type="GO" id="GO:0005975">
    <property type="term" value="P:carbohydrate metabolic process"/>
    <property type="evidence" value="ECO:0007669"/>
    <property type="project" value="InterPro"/>
</dbReference>
<dbReference type="PANTHER" id="PTHR10963">
    <property type="entry name" value="GLYCOSYL HYDROLASE-RELATED"/>
    <property type="match status" value="1"/>
</dbReference>
<dbReference type="InterPro" id="IPR013320">
    <property type="entry name" value="ConA-like_dom_sf"/>
</dbReference>
<dbReference type="GO" id="GO:0004553">
    <property type="term" value="F:hydrolase activity, hydrolyzing O-glycosyl compounds"/>
    <property type="evidence" value="ECO:0007669"/>
    <property type="project" value="InterPro"/>
</dbReference>
<feature type="domain" description="GH16" evidence="2">
    <location>
        <begin position="23"/>
        <end position="234"/>
    </location>
</feature>
<dbReference type="PROSITE" id="PS51762">
    <property type="entry name" value="GH16_2"/>
    <property type="match status" value="2"/>
</dbReference>
<dbReference type="Gene3D" id="2.60.120.200">
    <property type="match status" value="2"/>
</dbReference>
<evidence type="ECO:0000256" key="1">
    <source>
        <dbReference type="ARBA" id="ARBA00006865"/>
    </source>
</evidence>
<dbReference type="InterPro" id="IPR050546">
    <property type="entry name" value="Glycosyl_Hydrlase_16"/>
</dbReference>
<dbReference type="PANTHER" id="PTHR10963:SF55">
    <property type="entry name" value="GLYCOSIDE HYDROLASE FAMILY 16 PROTEIN"/>
    <property type="match status" value="1"/>
</dbReference>
<organism evidence="3">
    <name type="scientific">Medioppia subpectinata</name>
    <dbReference type="NCBI Taxonomy" id="1979941"/>
    <lineage>
        <taxon>Eukaryota</taxon>
        <taxon>Metazoa</taxon>
        <taxon>Ecdysozoa</taxon>
        <taxon>Arthropoda</taxon>
        <taxon>Chelicerata</taxon>
        <taxon>Arachnida</taxon>
        <taxon>Acari</taxon>
        <taxon>Acariformes</taxon>
        <taxon>Sarcoptiformes</taxon>
        <taxon>Oribatida</taxon>
        <taxon>Brachypylina</taxon>
        <taxon>Oppioidea</taxon>
        <taxon>Oppiidae</taxon>
        <taxon>Medioppia</taxon>
    </lineage>
</organism>
<dbReference type="CDD" id="cd08023">
    <property type="entry name" value="GH16_laminarinase_like"/>
    <property type="match status" value="2"/>
</dbReference>
<evidence type="ECO:0000313" key="4">
    <source>
        <dbReference type="Proteomes" id="UP000759131"/>
    </source>
</evidence>
<evidence type="ECO:0000313" key="3">
    <source>
        <dbReference type="EMBL" id="CAD7633904.1"/>
    </source>
</evidence>
<feature type="domain" description="GH16" evidence="2">
    <location>
        <begin position="257"/>
        <end position="515"/>
    </location>
</feature>
<dbReference type="InterPro" id="IPR000757">
    <property type="entry name" value="Beta-glucanase-like"/>
</dbReference>
<comment type="similarity">
    <text evidence="1">Belongs to the glycosyl hydrolase 16 family.</text>
</comment>
<dbReference type="EMBL" id="CAJPIZ010013589">
    <property type="protein sequence ID" value="CAG2114334.1"/>
    <property type="molecule type" value="Genomic_DNA"/>
</dbReference>
<accession>A0A7R9L2Z7</accession>
<evidence type="ECO:0000259" key="2">
    <source>
        <dbReference type="PROSITE" id="PS51762"/>
    </source>
</evidence>